<sequence>MKKIRVLKKIVAMAFFSGIILGINFSYATELTLIEETKTKTVVNNIENNYEYEYDKNGNLIRENYYKNGEIFSYETYEYDEKNNRIKENLYCSKGNLKACYIYEYNINGKLLKDSRYVNGKLSDYMVYEYNVNGDLLDCKIYFIKDDKEVLMEGFILR</sequence>
<evidence type="ECO:0000313" key="2">
    <source>
        <dbReference type="Proteomes" id="UP000188605"/>
    </source>
</evidence>
<dbReference type="Proteomes" id="UP000188605">
    <property type="component" value="Unassembled WGS sequence"/>
</dbReference>
<dbReference type="EMBL" id="LJDB01000051">
    <property type="protein sequence ID" value="ONI40459.1"/>
    <property type="molecule type" value="Genomic_DNA"/>
</dbReference>
<reference evidence="1" key="1">
    <citation type="submission" date="2016-08" db="EMBL/GenBank/DDBJ databases">
        <authorList>
            <person name="Ngugi D.K."/>
            <person name="Miyake S."/>
            <person name="Stingl U."/>
        </authorList>
    </citation>
    <scope>NUCLEOTIDE SEQUENCE</scope>
    <source>
        <strain evidence="1">SCG-B11WGA-EpuloA1</strain>
    </source>
</reference>
<name>A0ACC8XCQ0_9FIRM</name>
<keyword evidence="2" id="KW-1185">Reference proteome</keyword>
<protein>
    <submittedName>
        <fullName evidence="1">Uncharacterized protein</fullName>
    </submittedName>
</protein>
<proteinExistence type="predicted"/>
<gene>
    <name evidence="1" type="ORF">AN396_06075</name>
</gene>
<evidence type="ECO:0000313" key="1">
    <source>
        <dbReference type="EMBL" id="ONI40459.1"/>
    </source>
</evidence>
<organism evidence="1 2">
    <name type="scientific">Candidatus Epulonipiscium fishelsonii</name>
    <dbReference type="NCBI Taxonomy" id="77094"/>
    <lineage>
        <taxon>Bacteria</taxon>
        <taxon>Bacillati</taxon>
        <taxon>Bacillota</taxon>
        <taxon>Clostridia</taxon>
        <taxon>Lachnospirales</taxon>
        <taxon>Lachnospiraceae</taxon>
        <taxon>Candidatus Epulonipiscium</taxon>
    </lineage>
</organism>
<comment type="caution">
    <text evidence="1">The sequence shown here is derived from an EMBL/GenBank/DDBJ whole genome shotgun (WGS) entry which is preliminary data.</text>
</comment>
<accession>A0ACC8XCQ0</accession>